<organism evidence="3 4">
    <name type="scientific">Sordaria brevicollis</name>
    <dbReference type="NCBI Taxonomy" id="83679"/>
    <lineage>
        <taxon>Eukaryota</taxon>
        <taxon>Fungi</taxon>
        <taxon>Dikarya</taxon>
        <taxon>Ascomycota</taxon>
        <taxon>Pezizomycotina</taxon>
        <taxon>Sordariomycetes</taxon>
        <taxon>Sordariomycetidae</taxon>
        <taxon>Sordariales</taxon>
        <taxon>Sordariaceae</taxon>
        <taxon>Sordaria</taxon>
    </lineage>
</organism>
<keyword evidence="2" id="KW-0472">Membrane</keyword>
<name>A0AAE0PLZ8_SORBR</name>
<evidence type="ECO:0000313" key="4">
    <source>
        <dbReference type="Proteomes" id="UP001281003"/>
    </source>
</evidence>
<comment type="caution">
    <text evidence="3">The sequence shown here is derived from an EMBL/GenBank/DDBJ whole genome shotgun (WGS) entry which is preliminary data.</text>
</comment>
<feature type="transmembrane region" description="Helical" evidence="2">
    <location>
        <begin position="115"/>
        <end position="135"/>
    </location>
</feature>
<keyword evidence="2" id="KW-0812">Transmembrane</keyword>
<dbReference type="AlphaFoldDB" id="A0AAE0PLZ8"/>
<evidence type="ECO:0000256" key="2">
    <source>
        <dbReference type="SAM" id="Phobius"/>
    </source>
</evidence>
<feature type="transmembrane region" description="Helical" evidence="2">
    <location>
        <begin position="155"/>
        <end position="176"/>
    </location>
</feature>
<feature type="compositionally biased region" description="Polar residues" evidence="1">
    <location>
        <begin position="1"/>
        <end position="21"/>
    </location>
</feature>
<feature type="region of interest" description="Disordered" evidence="1">
    <location>
        <begin position="1"/>
        <end position="22"/>
    </location>
</feature>
<reference evidence="3" key="1">
    <citation type="journal article" date="2023" name="Mol. Phylogenet. Evol.">
        <title>Genome-scale phylogeny and comparative genomics of the fungal order Sordariales.</title>
        <authorList>
            <person name="Hensen N."/>
            <person name="Bonometti L."/>
            <person name="Westerberg I."/>
            <person name="Brannstrom I.O."/>
            <person name="Guillou S."/>
            <person name="Cros-Aarteil S."/>
            <person name="Calhoun S."/>
            <person name="Haridas S."/>
            <person name="Kuo A."/>
            <person name="Mondo S."/>
            <person name="Pangilinan J."/>
            <person name="Riley R."/>
            <person name="LaButti K."/>
            <person name="Andreopoulos B."/>
            <person name="Lipzen A."/>
            <person name="Chen C."/>
            <person name="Yan M."/>
            <person name="Daum C."/>
            <person name="Ng V."/>
            <person name="Clum A."/>
            <person name="Steindorff A."/>
            <person name="Ohm R.A."/>
            <person name="Martin F."/>
            <person name="Silar P."/>
            <person name="Natvig D.O."/>
            <person name="Lalanne C."/>
            <person name="Gautier V."/>
            <person name="Ament-Velasquez S.L."/>
            <person name="Kruys A."/>
            <person name="Hutchinson M.I."/>
            <person name="Powell A.J."/>
            <person name="Barry K."/>
            <person name="Miller A.N."/>
            <person name="Grigoriev I.V."/>
            <person name="Debuchy R."/>
            <person name="Gladieux P."/>
            <person name="Hiltunen Thoren M."/>
            <person name="Johannesson H."/>
        </authorList>
    </citation>
    <scope>NUCLEOTIDE SEQUENCE</scope>
    <source>
        <strain evidence="3">FGSC 1904</strain>
    </source>
</reference>
<sequence length="181" mass="20000">MERQRNQTFDPRTTASPTVSPHSPLVGTNGCLSLALFLHKVSPSGFLVVVAGGREPLKSGENVKETDLKSKNYDGVFHLRRWTGLLPAAVLRPSVLSRLLNSSVLRRPFLSWNPFSTPVNHLALITTLVVCVFIVDRRPSRHPDFSLDPIHLGILIHTSTAFITTTTGVHFAWLAATERSQ</sequence>
<evidence type="ECO:0000313" key="3">
    <source>
        <dbReference type="EMBL" id="KAK3402466.1"/>
    </source>
</evidence>
<evidence type="ECO:0000256" key="1">
    <source>
        <dbReference type="SAM" id="MobiDB-lite"/>
    </source>
</evidence>
<protein>
    <submittedName>
        <fullName evidence="3">Uncharacterized protein</fullName>
    </submittedName>
</protein>
<reference evidence="3" key="2">
    <citation type="submission" date="2023-07" db="EMBL/GenBank/DDBJ databases">
        <authorList>
            <consortium name="Lawrence Berkeley National Laboratory"/>
            <person name="Haridas S."/>
            <person name="Hensen N."/>
            <person name="Bonometti L."/>
            <person name="Westerberg I."/>
            <person name="Brannstrom I.O."/>
            <person name="Guillou S."/>
            <person name="Cros-Aarteil S."/>
            <person name="Calhoun S."/>
            <person name="Kuo A."/>
            <person name="Mondo S."/>
            <person name="Pangilinan J."/>
            <person name="Riley R."/>
            <person name="LaButti K."/>
            <person name="Andreopoulos B."/>
            <person name="Lipzen A."/>
            <person name="Chen C."/>
            <person name="Yanf M."/>
            <person name="Daum C."/>
            <person name="Ng V."/>
            <person name="Clum A."/>
            <person name="Steindorff A."/>
            <person name="Ohm R."/>
            <person name="Martin F."/>
            <person name="Silar P."/>
            <person name="Natvig D."/>
            <person name="Lalanne C."/>
            <person name="Gautier V."/>
            <person name="Ament-velasquez S.L."/>
            <person name="Kruys A."/>
            <person name="Hutchinson M.I."/>
            <person name="Powell A.J."/>
            <person name="Barry K."/>
            <person name="Miller A.N."/>
            <person name="Grigoriev I.V."/>
            <person name="Debuchy R."/>
            <person name="Gladieux P."/>
            <person name="Thoren M.H."/>
            <person name="Johannesson H."/>
        </authorList>
    </citation>
    <scope>NUCLEOTIDE SEQUENCE</scope>
    <source>
        <strain evidence="3">FGSC 1904</strain>
    </source>
</reference>
<dbReference type="Proteomes" id="UP001281003">
    <property type="component" value="Unassembled WGS sequence"/>
</dbReference>
<dbReference type="EMBL" id="JAUTDP010000001">
    <property type="protein sequence ID" value="KAK3402466.1"/>
    <property type="molecule type" value="Genomic_DNA"/>
</dbReference>
<keyword evidence="2" id="KW-1133">Transmembrane helix</keyword>
<keyword evidence="4" id="KW-1185">Reference proteome</keyword>
<gene>
    <name evidence="3" type="ORF">B0T20DRAFT_634</name>
</gene>
<accession>A0AAE0PLZ8</accession>
<proteinExistence type="predicted"/>